<evidence type="ECO:0000313" key="2">
    <source>
        <dbReference type="Proteomes" id="UP000503011"/>
    </source>
</evidence>
<sequence>MAELLSATLPNLPAIVVDVLARELRYVLHVGPDGRGLPLFVAGTEVATLQVSMRCRLDSGRERWRRRQAATVVRDLPDEAARVLGELGYTVTPPTEVKPPSVKALRNW</sequence>
<dbReference type="EMBL" id="AP022871">
    <property type="protein sequence ID" value="BCB85704.1"/>
    <property type="molecule type" value="Genomic_DNA"/>
</dbReference>
<reference evidence="1 2" key="1">
    <citation type="submission" date="2020-03" db="EMBL/GenBank/DDBJ databases">
        <title>Whole genome shotgun sequence of Phytohabitans suffuscus NBRC 105367.</title>
        <authorList>
            <person name="Komaki H."/>
            <person name="Tamura T."/>
        </authorList>
    </citation>
    <scope>NUCLEOTIDE SEQUENCE [LARGE SCALE GENOMIC DNA]</scope>
    <source>
        <strain evidence="1 2">NBRC 105367</strain>
    </source>
</reference>
<gene>
    <name evidence="1" type="ORF">Psuf_030170</name>
</gene>
<dbReference type="AlphaFoldDB" id="A0A6F8YHU0"/>
<dbReference type="Proteomes" id="UP000503011">
    <property type="component" value="Chromosome"/>
</dbReference>
<dbReference type="KEGG" id="psuu:Psuf_030170"/>
<keyword evidence="2" id="KW-1185">Reference proteome</keyword>
<protein>
    <submittedName>
        <fullName evidence="1">Uncharacterized protein</fullName>
    </submittedName>
</protein>
<organism evidence="1 2">
    <name type="scientific">Phytohabitans suffuscus</name>
    <dbReference type="NCBI Taxonomy" id="624315"/>
    <lineage>
        <taxon>Bacteria</taxon>
        <taxon>Bacillati</taxon>
        <taxon>Actinomycetota</taxon>
        <taxon>Actinomycetes</taxon>
        <taxon>Micromonosporales</taxon>
        <taxon>Micromonosporaceae</taxon>
    </lineage>
</organism>
<reference evidence="1 2" key="2">
    <citation type="submission" date="2020-03" db="EMBL/GenBank/DDBJ databases">
        <authorList>
            <person name="Ichikawa N."/>
            <person name="Kimura A."/>
            <person name="Kitahashi Y."/>
            <person name="Uohara A."/>
        </authorList>
    </citation>
    <scope>NUCLEOTIDE SEQUENCE [LARGE SCALE GENOMIC DNA]</scope>
    <source>
        <strain evidence="1 2">NBRC 105367</strain>
    </source>
</reference>
<proteinExistence type="predicted"/>
<accession>A0A6F8YHU0</accession>
<name>A0A6F8YHU0_9ACTN</name>
<evidence type="ECO:0000313" key="1">
    <source>
        <dbReference type="EMBL" id="BCB85704.1"/>
    </source>
</evidence>